<accession>A0AAD7AKD7</accession>
<sequence>SMLIGGSAMYLNPHEIWPTCDTCSSPLLMPPLQMNISSENTPDAFRVLIPSVAPAGGNLATMVQLFVCRANDCYDEASVIMPDQRSSIVRIATVPLVPQPENAPHLVKARTKIEGGHGFLPAQLVETWTAGKDETCHWERMLGTDSEEFYALHQPELGLKLLGHSDRGR</sequence>
<keyword evidence="2" id="KW-1185">Reference proteome</keyword>
<dbReference type="Proteomes" id="UP001218218">
    <property type="component" value="Unassembled WGS sequence"/>
</dbReference>
<comment type="caution">
    <text evidence="1">The sequence shown here is derived from an EMBL/GenBank/DDBJ whole genome shotgun (WGS) entry which is preliminary data.</text>
</comment>
<feature type="non-terminal residue" evidence="1">
    <location>
        <position position="1"/>
    </location>
</feature>
<proteinExistence type="predicted"/>
<protein>
    <submittedName>
        <fullName evidence="1">Uncharacterized protein</fullName>
    </submittedName>
</protein>
<feature type="non-terminal residue" evidence="1">
    <location>
        <position position="169"/>
    </location>
</feature>
<dbReference type="AlphaFoldDB" id="A0AAD7AKD7"/>
<gene>
    <name evidence="1" type="ORF">DFH08DRAFT_639849</name>
</gene>
<evidence type="ECO:0000313" key="1">
    <source>
        <dbReference type="EMBL" id="KAJ7361219.1"/>
    </source>
</evidence>
<organism evidence="1 2">
    <name type="scientific">Mycena albidolilacea</name>
    <dbReference type="NCBI Taxonomy" id="1033008"/>
    <lineage>
        <taxon>Eukaryota</taxon>
        <taxon>Fungi</taxon>
        <taxon>Dikarya</taxon>
        <taxon>Basidiomycota</taxon>
        <taxon>Agaricomycotina</taxon>
        <taxon>Agaricomycetes</taxon>
        <taxon>Agaricomycetidae</taxon>
        <taxon>Agaricales</taxon>
        <taxon>Marasmiineae</taxon>
        <taxon>Mycenaceae</taxon>
        <taxon>Mycena</taxon>
    </lineage>
</organism>
<dbReference type="EMBL" id="JARIHO010000005">
    <property type="protein sequence ID" value="KAJ7361219.1"/>
    <property type="molecule type" value="Genomic_DNA"/>
</dbReference>
<reference evidence="1" key="1">
    <citation type="submission" date="2023-03" db="EMBL/GenBank/DDBJ databases">
        <title>Massive genome expansion in bonnet fungi (Mycena s.s.) driven by repeated elements and novel gene families across ecological guilds.</title>
        <authorList>
            <consortium name="Lawrence Berkeley National Laboratory"/>
            <person name="Harder C.B."/>
            <person name="Miyauchi S."/>
            <person name="Viragh M."/>
            <person name="Kuo A."/>
            <person name="Thoen E."/>
            <person name="Andreopoulos B."/>
            <person name="Lu D."/>
            <person name="Skrede I."/>
            <person name="Drula E."/>
            <person name="Henrissat B."/>
            <person name="Morin E."/>
            <person name="Kohler A."/>
            <person name="Barry K."/>
            <person name="LaButti K."/>
            <person name="Morin E."/>
            <person name="Salamov A."/>
            <person name="Lipzen A."/>
            <person name="Mereny Z."/>
            <person name="Hegedus B."/>
            <person name="Baldrian P."/>
            <person name="Stursova M."/>
            <person name="Weitz H."/>
            <person name="Taylor A."/>
            <person name="Grigoriev I.V."/>
            <person name="Nagy L.G."/>
            <person name="Martin F."/>
            <person name="Kauserud H."/>
        </authorList>
    </citation>
    <scope>NUCLEOTIDE SEQUENCE</scope>
    <source>
        <strain evidence="1">CBHHK002</strain>
    </source>
</reference>
<evidence type="ECO:0000313" key="2">
    <source>
        <dbReference type="Proteomes" id="UP001218218"/>
    </source>
</evidence>
<name>A0AAD7AKD7_9AGAR</name>